<feature type="region of interest" description="Disordered" evidence="1">
    <location>
        <begin position="417"/>
        <end position="440"/>
    </location>
</feature>
<dbReference type="AlphaFoldDB" id="A0A7Z2NVZ7"/>
<dbReference type="EMBL" id="CP047895">
    <property type="protein sequence ID" value="QHL90727.1"/>
    <property type="molecule type" value="Genomic_DNA"/>
</dbReference>
<keyword evidence="3" id="KW-1185">Reference proteome</keyword>
<evidence type="ECO:0000313" key="2">
    <source>
        <dbReference type="EMBL" id="QHL90727.1"/>
    </source>
</evidence>
<sequence>MIAALFAMALQATAPVQPVSRPAAGAARAWLGEEGARLAIDPACHVTDEALLAARPDCAARLARGETGVSLQLAAALAGSSPQGSARALAILERAIAAEDHSAAHYLMGALLGTAERLPPDYARARRHLQIAADRGNIAAADLLGQLLIDGKGGPRDAAGGIALLDRAAKAGFPGASVKLALTLLQGRRVPRDVARGLAVLDAAQAAGDRQAQMLRVMATSTKVHNYQLLPAPVPAQVRPQNYSVIDNPRIPPAFGFDADMQRLHDLPFSDQAVLDDLARRAPTGPTPLLYELARRQSGVDAERALATYMLAKLRMTYDAARCVDPAADEALIAWDRLVGPDLAFMTRWRGDARYRAAIDAALTQEATLPGDAEPWWVCRAGMAAMTAAMGGNAGPLRLKPRDSWPALRDAARTALRDLATDRKNPPAPPSPGPASKDPQ</sequence>
<dbReference type="RefSeq" id="WP_160592654.1">
    <property type="nucleotide sequence ID" value="NZ_CP047895.1"/>
</dbReference>
<dbReference type="InterPro" id="IPR050767">
    <property type="entry name" value="Sel1_AlgK"/>
</dbReference>
<dbReference type="InterPro" id="IPR011990">
    <property type="entry name" value="TPR-like_helical_dom_sf"/>
</dbReference>
<protein>
    <recommendedName>
        <fullName evidence="4">Sel1 repeat family protein</fullName>
    </recommendedName>
</protein>
<dbReference type="PANTHER" id="PTHR11102:SF160">
    <property type="entry name" value="ERAD-ASSOCIATED E3 UBIQUITIN-PROTEIN LIGASE COMPONENT HRD3"/>
    <property type="match status" value="1"/>
</dbReference>
<evidence type="ECO:0000256" key="1">
    <source>
        <dbReference type="SAM" id="MobiDB-lite"/>
    </source>
</evidence>
<evidence type="ECO:0008006" key="4">
    <source>
        <dbReference type="Google" id="ProtNLM"/>
    </source>
</evidence>
<reference evidence="2 3" key="1">
    <citation type="submission" date="2020-01" db="EMBL/GenBank/DDBJ databases">
        <title>Sphingomonas sp. C33 whole genome sequece.</title>
        <authorList>
            <person name="Park C."/>
        </authorList>
    </citation>
    <scope>NUCLEOTIDE SEQUENCE [LARGE SCALE GENOMIC DNA]</scope>
    <source>
        <strain evidence="2 3">C33</strain>
    </source>
</reference>
<dbReference type="KEGG" id="schy:GVO57_07610"/>
<gene>
    <name evidence="2" type="ORF">GVO57_07610</name>
</gene>
<dbReference type="PANTHER" id="PTHR11102">
    <property type="entry name" value="SEL-1-LIKE PROTEIN"/>
    <property type="match status" value="1"/>
</dbReference>
<name>A0A7Z2NVZ7_9SPHN</name>
<dbReference type="Gene3D" id="1.25.40.10">
    <property type="entry name" value="Tetratricopeptide repeat domain"/>
    <property type="match status" value="1"/>
</dbReference>
<proteinExistence type="predicted"/>
<dbReference type="InterPro" id="IPR006597">
    <property type="entry name" value="Sel1-like"/>
</dbReference>
<accession>A0A7Z2NVZ7</accession>
<dbReference type="SMART" id="SM00671">
    <property type="entry name" value="SEL1"/>
    <property type="match status" value="3"/>
</dbReference>
<organism evidence="2 3">
    <name type="scientific">Sphingomonas changnyeongensis</name>
    <dbReference type="NCBI Taxonomy" id="2698679"/>
    <lineage>
        <taxon>Bacteria</taxon>
        <taxon>Pseudomonadati</taxon>
        <taxon>Pseudomonadota</taxon>
        <taxon>Alphaproteobacteria</taxon>
        <taxon>Sphingomonadales</taxon>
        <taxon>Sphingomonadaceae</taxon>
        <taxon>Sphingomonas</taxon>
    </lineage>
</organism>
<dbReference type="SUPFAM" id="SSF81901">
    <property type="entry name" value="HCP-like"/>
    <property type="match status" value="1"/>
</dbReference>
<evidence type="ECO:0000313" key="3">
    <source>
        <dbReference type="Proteomes" id="UP000464468"/>
    </source>
</evidence>
<dbReference type="Proteomes" id="UP000464468">
    <property type="component" value="Chromosome"/>
</dbReference>